<gene>
    <name evidence="2" type="ORF">TNIN_78791</name>
</gene>
<name>A0A8X7CD41_9ARAC</name>
<evidence type="ECO:0000313" key="2">
    <source>
        <dbReference type="EMBL" id="GFY64938.1"/>
    </source>
</evidence>
<comment type="caution">
    <text evidence="2">The sequence shown here is derived from an EMBL/GenBank/DDBJ whole genome shotgun (WGS) entry which is preliminary data.</text>
</comment>
<proteinExistence type="predicted"/>
<feature type="compositionally biased region" description="Basic and acidic residues" evidence="1">
    <location>
        <begin position="1"/>
        <end position="18"/>
    </location>
</feature>
<evidence type="ECO:0000256" key="1">
    <source>
        <dbReference type="SAM" id="MobiDB-lite"/>
    </source>
</evidence>
<feature type="region of interest" description="Disordered" evidence="1">
    <location>
        <begin position="111"/>
        <end position="149"/>
    </location>
</feature>
<protein>
    <submittedName>
        <fullName evidence="2">Uncharacterized protein</fullName>
    </submittedName>
</protein>
<dbReference type="Proteomes" id="UP000886998">
    <property type="component" value="Unassembled WGS sequence"/>
</dbReference>
<feature type="region of interest" description="Disordered" evidence="1">
    <location>
        <begin position="1"/>
        <end position="88"/>
    </location>
</feature>
<organism evidence="2 3">
    <name type="scientific">Trichonephila inaurata madagascariensis</name>
    <dbReference type="NCBI Taxonomy" id="2747483"/>
    <lineage>
        <taxon>Eukaryota</taxon>
        <taxon>Metazoa</taxon>
        <taxon>Ecdysozoa</taxon>
        <taxon>Arthropoda</taxon>
        <taxon>Chelicerata</taxon>
        <taxon>Arachnida</taxon>
        <taxon>Araneae</taxon>
        <taxon>Araneomorphae</taxon>
        <taxon>Entelegynae</taxon>
        <taxon>Araneoidea</taxon>
        <taxon>Nephilidae</taxon>
        <taxon>Trichonephila</taxon>
        <taxon>Trichonephila inaurata</taxon>
    </lineage>
</organism>
<keyword evidence="3" id="KW-1185">Reference proteome</keyword>
<evidence type="ECO:0000313" key="3">
    <source>
        <dbReference type="Proteomes" id="UP000886998"/>
    </source>
</evidence>
<sequence>MTGFKKDQGDRRKADTDKRKRNVGSKESSLQISRTKKSRKEVMGYKRPIHTSRSGGPERKRGKGPHRQGDKRRLPSSANYSTHSRKRFRQAEALIEELDIGRYNLRLRVKKEAESRPSRGQMQDQRGPVQTKGRRFQESRPYNKDQRYK</sequence>
<reference evidence="2" key="1">
    <citation type="submission" date="2020-08" db="EMBL/GenBank/DDBJ databases">
        <title>Multicomponent nature underlies the extraordinary mechanical properties of spider dragline silk.</title>
        <authorList>
            <person name="Kono N."/>
            <person name="Nakamura H."/>
            <person name="Mori M."/>
            <person name="Yoshida Y."/>
            <person name="Ohtoshi R."/>
            <person name="Malay A.D."/>
            <person name="Moran D.A.P."/>
            <person name="Tomita M."/>
            <person name="Numata K."/>
            <person name="Arakawa K."/>
        </authorList>
    </citation>
    <scope>NUCLEOTIDE SEQUENCE</scope>
</reference>
<dbReference type="AlphaFoldDB" id="A0A8X7CD41"/>
<accession>A0A8X7CD41</accession>
<dbReference type="EMBL" id="BMAV01015474">
    <property type="protein sequence ID" value="GFY64938.1"/>
    <property type="molecule type" value="Genomic_DNA"/>
</dbReference>
<feature type="compositionally biased region" description="Basic and acidic residues" evidence="1">
    <location>
        <begin position="135"/>
        <end position="149"/>
    </location>
</feature>